<organism evidence="1 2">
    <name type="scientific">Cannabis sativa</name>
    <name type="common">Hemp</name>
    <name type="synonym">Marijuana</name>
    <dbReference type="NCBI Taxonomy" id="3483"/>
    <lineage>
        <taxon>Eukaryota</taxon>
        <taxon>Viridiplantae</taxon>
        <taxon>Streptophyta</taxon>
        <taxon>Embryophyta</taxon>
        <taxon>Tracheophyta</taxon>
        <taxon>Spermatophyta</taxon>
        <taxon>Magnoliopsida</taxon>
        <taxon>eudicotyledons</taxon>
        <taxon>Gunneridae</taxon>
        <taxon>Pentapetalae</taxon>
        <taxon>rosids</taxon>
        <taxon>fabids</taxon>
        <taxon>Rosales</taxon>
        <taxon>Cannabaceae</taxon>
        <taxon>Cannabis</taxon>
    </lineage>
</organism>
<dbReference type="AlphaFoldDB" id="A0A7J6GWY3"/>
<accession>A0A7J6GWY3</accession>
<name>A0A7J6GWY3_CANSA</name>
<reference evidence="1 2" key="1">
    <citation type="journal article" date="2020" name="bioRxiv">
        <title>Sequence and annotation of 42 cannabis genomes reveals extensive copy number variation in cannabinoid synthesis and pathogen resistance genes.</title>
        <authorList>
            <person name="Mckernan K.J."/>
            <person name="Helbert Y."/>
            <person name="Kane L.T."/>
            <person name="Ebling H."/>
            <person name="Zhang L."/>
            <person name="Liu B."/>
            <person name="Eaton Z."/>
            <person name="Mclaughlin S."/>
            <person name="Kingan S."/>
            <person name="Baybayan P."/>
            <person name="Concepcion G."/>
            <person name="Jordan M."/>
            <person name="Riva A."/>
            <person name="Barbazuk W."/>
            <person name="Harkins T."/>
        </authorList>
    </citation>
    <scope>NUCLEOTIDE SEQUENCE [LARGE SCALE GENOMIC DNA]</scope>
    <source>
        <strain evidence="2">cv. Jamaican Lion 4</strain>
        <tissue evidence="1">Leaf</tissue>
    </source>
</reference>
<evidence type="ECO:0000313" key="1">
    <source>
        <dbReference type="EMBL" id="KAF4387291.1"/>
    </source>
</evidence>
<dbReference type="EMBL" id="JAATIP010000039">
    <property type="protein sequence ID" value="KAF4387291.1"/>
    <property type="molecule type" value="Genomic_DNA"/>
</dbReference>
<comment type="caution">
    <text evidence="1">The sequence shown here is derived from an EMBL/GenBank/DDBJ whole genome shotgun (WGS) entry which is preliminary data.</text>
</comment>
<proteinExistence type="predicted"/>
<evidence type="ECO:0000313" key="2">
    <source>
        <dbReference type="Proteomes" id="UP000525078"/>
    </source>
</evidence>
<protein>
    <submittedName>
        <fullName evidence="1">Uncharacterized protein</fullName>
    </submittedName>
</protein>
<gene>
    <name evidence="1" type="ORF">F8388_016700</name>
</gene>
<dbReference type="Proteomes" id="UP000525078">
    <property type="component" value="Unassembled WGS sequence"/>
</dbReference>
<sequence length="92" mass="10118">MKGITNIPCLHIGSRTGSEGSKTANSYRAIEPAQPATRAVCIIWTEIKRPGSFNTTFSNNGTILLVGTRSRFILHPISTKTQWSDVDRILSE</sequence>